<name>A0A7J7YMN6_PIPKU</name>
<sequence>MISKALPDHAYCYPADVRESEAQKHPVNSWVSVVFFLNKYSHQRVVNYSITDQKCKVKTNSSFANKIIFILRIFTFGVNISMKSLGFFSKFSLKAKSFSLYCPKACLWYPTPAKQSLIHLINFQLHLKCHDTHFRVPSPYHTDSCVKQSWQWYFSPCIQLSKG</sequence>
<dbReference type="AlphaFoldDB" id="A0A7J7YMN6"/>
<reference evidence="1 2" key="1">
    <citation type="journal article" date="2020" name="Nature">
        <title>Six reference-quality genomes reveal evolution of bat adaptations.</title>
        <authorList>
            <person name="Jebb D."/>
            <person name="Huang Z."/>
            <person name="Pippel M."/>
            <person name="Hughes G.M."/>
            <person name="Lavrichenko K."/>
            <person name="Devanna P."/>
            <person name="Winkler S."/>
            <person name="Jermiin L.S."/>
            <person name="Skirmuntt E.C."/>
            <person name="Katzourakis A."/>
            <person name="Burkitt-Gray L."/>
            <person name="Ray D.A."/>
            <person name="Sullivan K.A.M."/>
            <person name="Roscito J.G."/>
            <person name="Kirilenko B.M."/>
            <person name="Davalos L.M."/>
            <person name="Corthals A.P."/>
            <person name="Power M.L."/>
            <person name="Jones G."/>
            <person name="Ransome R.D."/>
            <person name="Dechmann D.K.N."/>
            <person name="Locatelli A.G."/>
            <person name="Puechmaille S.J."/>
            <person name="Fedrigo O."/>
            <person name="Jarvis E.D."/>
            <person name="Hiller M."/>
            <person name="Vernes S.C."/>
            <person name="Myers E.W."/>
            <person name="Teeling E.C."/>
        </authorList>
    </citation>
    <scope>NUCLEOTIDE SEQUENCE [LARGE SCALE GENOMIC DNA]</scope>
    <source>
        <strain evidence="1">MPipKuh1</strain>
        <tissue evidence="1">Flight muscle</tissue>
    </source>
</reference>
<evidence type="ECO:0000313" key="1">
    <source>
        <dbReference type="EMBL" id="KAF6363078.1"/>
    </source>
</evidence>
<dbReference type="Proteomes" id="UP000558488">
    <property type="component" value="Unassembled WGS sequence"/>
</dbReference>
<evidence type="ECO:0000313" key="2">
    <source>
        <dbReference type="Proteomes" id="UP000558488"/>
    </source>
</evidence>
<gene>
    <name evidence="1" type="ORF">mPipKuh1_010076</name>
</gene>
<keyword evidence="2" id="KW-1185">Reference proteome</keyword>
<organism evidence="1 2">
    <name type="scientific">Pipistrellus kuhlii</name>
    <name type="common">Kuhl's pipistrelle</name>
    <dbReference type="NCBI Taxonomy" id="59472"/>
    <lineage>
        <taxon>Eukaryota</taxon>
        <taxon>Metazoa</taxon>
        <taxon>Chordata</taxon>
        <taxon>Craniata</taxon>
        <taxon>Vertebrata</taxon>
        <taxon>Euteleostomi</taxon>
        <taxon>Mammalia</taxon>
        <taxon>Eutheria</taxon>
        <taxon>Laurasiatheria</taxon>
        <taxon>Chiroptera</taxon>
        <taxon>Yangochiroptera</taxon>
        <taxon>Vespertilionidae</taxon>
        <taxon>Pipistrellus</taxon>
    </lineage>
</organism>
<comment type="caution">
    <text evidence="1">The sequence shown here is derived from an EMBL/GenBank/DDBJ whole genome shotgun (WGS) entry which is preliminary data.</text>
</comment>
<proteinExistence type="predicted"/>
<accession>A0A7J7YMN6</accession>
<dbReference type="EMBL" id="JACAGB010000005">
    <property type="protein sequence ID" value="KAF6363078.1"/>
    <property type="molecule type" value="Genomic_DNA"/>
</dbReference>
<protein>
    <submittedName>
        <fullName evidence="1">Uncharacterized protein</fullName>
    </submittedName>
</protein>